<reference evidence="2" key="1">
    <citation type="submission" date="2020-10" db="EMBL/GenBank/DDBJ databases">
        <authorList>
            <person name="Gilroy R."/>
        </authorList>
    </citation>
    <scope>NUCLEOTIDE SEQUENCE</scope>
    <source>
        <strain evidence="2">6276</strain>
    </source>
</reference>
<dbReference type="PANTHER" id="PTHR33406">
    <property type="entry name" value="MEMBRANE PROTEIN MJ1562-RELATED"/>
    <property type="match status" value="1"/>
</dbReference>
<proteinExistence type="predicted"/>
<dbReference type="Gene3D" id="1.20.1640.10">
    <property type="entry name" value="Multidrug efflux transporter AcrB transmembrane domain"/>
    <property type="match status" value="2"/>
</dbReference>
<feature type="transmembrane region" description="Helical" evidence="1">
    <location>
        <begin position="651"/>
        <end position="670"/>
    </location>
</feature>
<dbReference type="PANTHER" id="PTHR33406:SF13">
    <property type="entry name" value="MEMBRANE PROTEIN YDFJ"/>
    <property type="match status" value="1"/>
</dbReference>
<comment type="caution">
    <text evidence="2">The sequence shown here is derived from an EMBL/GenBank/DDBJ whole genome shotgun (WGS) entry which is preliminary data.</text>
</comment>
<dbReference type="Proteomes" id="UP000823928">
    <property type="component" value="Unassembled WGS sequence"/>
</dbReference>
<dbReference type="SUPFAM" id="SSF82866">
    <property type="entry name" value="Multidrug efflux transporter AcrB transmembrane domain"/>
    <property type="match status" value="2"/>
</dbReference>
<gene>
    <name evidence="2" type="ORF">IAC10_05750</name>
</gene>
<protein>
    <recommendedName>
        <fullName evidence="4">Membrane transport protein MMPL domain-containing protein</fullName>
    </recommendedName>
</protein>
<dbReference type="InterPro" id="IPR050545">
    <property type="entry name" value="Mycobact_MmpL"/>
</dbReference>
<organism evidence="2 3">
    <name type="scientific">Candidatus Scatousia excrementigallinarum</name>
    <dbReference type="NCBI Taxonomy" id="2840935"/>
    <lineage>
        <taxon>Bacteria</taxon>
        <taxon>Candidatus Scatousia</taxon>
    </lineage>
</organism>
<dbReference type="GO" id="GO:0005886">
    <property type="term" value="C:plasma membrane"/>
    <property type="evidence" value="ECO:0007669"/>
    <property type="project" value="TreeGrafter"/>
</dbReference>
<accession>A0A9D1EY81</accession>
<feature type="transmembrane region" description="Helical" evidence="1">
    <location>
        <begin position="382"/>
        <end position="400"/>
    </location>
</feature>
<keyword evidence="1" id="KW-1133">Transmembrane helix</keyword>
<feature type="transmembrane region" description="Helical" evidence="1">
    <location>
        <begin position="340"/>
        <end position="362"/>
    </location>
</feature>
<feature type="transmembrane region" description="Helical" evidence="1">
    <location>
        <begin position="596"/>
        <end position="614"/>
    </location>
</feature>
<keyword evidence="1" id="KW-0812">Transmembrane</keyword>
<evidence type="ECO:0000256" key="1">
    <source>
        <dbReference type="SAM" id="Phobius"/>
    </source>
</evidence>
<dbReference type="EMBL" id="DVIU01000117">
    <property type="protein sequence ID" value="HIS36118.1"/>
    <property type="molecule type" value="Genomic_DNA"/>
</dbReference>
<feature type="transmembrane region" description="Helical" evidence="1">
    <location>
        <begin position="620"/>
        <end position="639"/>
    </location>
</feature>
<feature type="transmembrane region" description="Helical" evidence="1">
    <location>
        <begin position="230"/>
        <end position="249"/>
    </location>
</feature>
<keyword evidence="1" id="KW-0472">Membrane</keyword>
<reference evidence="2" key="2">
    <citation type="journal article" date="2021" name="PeerJ">
        <title>Extensive microbial diversity within the chicken gut microbiome revealed by metagenomics and culture.</title>
        <authorList>
            <person name="Gilroy R."/>
            <person name="Ravi A."/>
            <person name="Getino M."/>
            <person name="Pursley I."/>
            <person name="Horton D.L."/>
            <person name="Alikhan N.F."/>
            <person name="Baker D."/>
            <person name="Gharbi K."/>
            <person name="Hall N."/>
            <person name="Watson M."/>
            <person name="Adriaenssens E.M."/>
            <person name="Foster-Nyarko E."/>
            <person name="Jarju S."/>
            <person name="Secka A."/>
            <person name="Antonio M."/>
            <person name="Oren A."/>
            <person name="Chaudhuri R.R."/>
            <person name="La Ragione R."/>
            <person name="Hildebrand F."/>
            <person name="Pallen M.J."/>
        </authorList>
    </citation>
    <scope>NUCLEOTIDE SEQUENCE</scope>
    <source>
        <strain evidence="2">6276</strain>
    </source>
</reference>
<evidence type="ECO:0000313" key="2">
    <source>
        <dbReference type="EMBL" id="HIS36118.1"/>
    </source>
</evidence>
<feature type="transmembrane region" description="Helical" evidence="1">
    <location>
        <begin position="572"/>
        <end position="589"/>
    </location>
</feature>
<feature type="transmembrane region" description="Helical" evidence="1">
    <location>
        <begin position="254"/>
        <end position="276"/>
    </location>
</feature>
<sequence>MKRFLRIIFILIFAAAAVFVFTHPVKTETNILRAVFSDNSADETVVKLSGRYSSRINVLVEAESSENASRTALEFLNSVDKDTFYIEDFNAGKILETYKLYYKSLLSQHTALLLENRKYNEVIAESFVRLYDPFGFMLMPLNQDPFMLFTDYVKSFGEGEPDSVIYNDKYYKILSLEVKNDTALSPELLNGEIKTLTRLQSQLSKDGTEVYLTGAPVHSYYASSKSMREINIICILSSLFVIGLCYFYFRNIKLLIPTGISLGLGMLSGFLAASIVFPSIHVLTFVFSTTLIGICIDYSLHYFIEKDLSKIMKSLTVSMVTTVSAFAVLLFSGVELLRQISVFTMTGLFSVYSIVVLFYPLLKFNSHPRNIDFMMSERVKKIFALIILAVSLGGMFFIKFNDDIRNMYVPSKKLLASEKLFAAVTGGDKKISFAVIEGRDFQDMLHREEWVSRNLQDVNFQALSKFIPSEKQQKRNFELRKALYKNSLKSYAAFLPEEDIKKLLSEKAPSDYVKFDKNSPFKDFLIGENTSVMILYDFDRPEIITQNGGKYVDVQCDITERIKECRTSCLKMLVPVFILLLFLLSFIYKPSTALKILTPSILAGAFSIGVLSLTAQPINLFHVLAIFLIIGFGLDYSVFRAGGVKNSSDAVLLSCATSVFSFLLLAFTSFKLISSLGFILSVGLSVSYLSSLLFNYPEQEK</sequence>
<dbReference type="AlphaFoldDB" id="A0A9D1EY81"/>
<feature type="transmembrane region" description="Helical" evidence="1">
    <location>
        <begin position="676"/>
        <end position="696"/>
    </location>
</feature>
<evidence type="ECO:0008006" key="4">
    <source>
        <dbReference type="Google" id="ProtNLM"/>
    </source>
</evidence>
<evidence type="ECO:0000313" key="3">
    <source>
        <dbReference type="Proteomes" id="UP000823928"/>
    </source>
</evidence>
<feature type="transmembrane region" description="Helical" evidence="1">
    <location>
        <begin position="315"/>
        <end position="334"/>
    </location>
</feature>
<feature type="transmembrane region" description="Helical" evidence="1">
    <location>
        <begin position="282"/>
        <end position="303"/>
    </location>
</feature>
<name>A0A9D1EY81_9BACT</name>